<protein>
    <submittedName>
        <fullName evidence="2">Uncharacterized protein</fullName>
    </submittedName>
</protein>
<proteinExistence type="predicted"/>
<evidence type="ECO:0000313" key="3">
    <source>
        <dbReference type="Proteomes" id="UP000006319"/>
    </source>
</evidence>
<name>K6V0A8_PLACD</name>
<dbReference type="PhylomeDB" id="K6V0A8"/>
<reference evidence="2 3" key="1">
    <citation type="journal article" date="2012" name="Nat. Genet.">
        <title>Plasmodium cynomolgi genome sequences provide insight into Plasmodium vivax and the monkey malaria clade.</title>
        <authorList>
            <person name="Tachibana S."/>
            <person name="Sullivan S.A."/>
            <person name="Kawai S."/>
            <person name="Nakamura S."/>
            <person name="Kim H.R."/>
            <person name="Goto N."/>
            <person name="Arisue N."/>
            <person name="Palacpac N.M.Q."/>
            <person name="Honma H."/>
            <person name="Yagi M."/>
            <person name="Tougan T."/>
            <person name="Katakai Y."/>
            <person name="Kaneko O."/>
            <person name="Mita T."/>
            <person name="Kita K."/>
            <person name="Yasutomi Y."/>
            <person name="Sutton P.L."/>
            <person name="Shakhbatyan R."/>
            <person name="Horii T."/>
            <person name="Yasunaga T."/>
            <person name="Barnwell J.W."/>
            <person name="Escalante A.A."/>
            <person name="Carlton J.M."/>
            <person name="Tanabe K."/>
        </authorList>
    </citation>
    <scope>NUCLEOTIDE SEQUENCE [LARGE SCALE GENOMIC DNA]</scope>
    <source>
        <strain evidence="2 3">B</strain>
    </source>
</reference>
<dbReference type="OMA" id="CRDINYY"/>
<organism evidence="2 3">
    <name type="scientific">Plasmodium cynomolgi (strain B)</name>
    <dbReference type="NCBI Taxonomy" id="1120755"/>
    <lineage>
        <taxon>Eukaryota</taxon>
        <taxon>Sar</taxon>
        <taxon>Alveolata</taxon>
        <taxon>Apicomplexa</taxon>
        <taxon>Aconoidasida</taxon>
        <taxon>Haemosporida</taxon>
        <taxon>Plasmodiidae</taxon>
        <taxon>Plasmodium</taxon>
        <taxon>Plasmodium (Plasmodium)</taxon>
    </lineage>
</organism>
<dbReference type="GeneID" id="14696271"/>
<keyword evidence="3" id="KW-1185">Reference proteome</keyword>
<dbReference type="Proteomes" id="UP000006319">
    <property type="component" value="Unassembled WGS sequence"/>
</dbReference>
<dbReference type="VEuPathDB" id="PlasmoDB:PCYB_004780"/>
<dbReference type="RefSeq" id="XP_004227947.1">
    <property type="nucleotide sequence ID" value="XM_004227899.1"/>
</dbReference>
<sequence length="290" mass="33680">MVKMVFLNIINIGAYDDKLPSNTFKKKLLENCEFDKMKLAFQLEKPEEGECTGYITNILVQLYINYRAIARSYCINDGNTKCCRDINYYLDLIIGIIRSSGFGKQHKNDLIQRVNDFWKETFVKFTGYDCKREEGSYTEEKRSILKQLYDICDDKSMPRFNKDWYNDHLKNKWNEIINSNSSNLENLYFHINGEPLNKKVKYRDFLLNFEDINCNGYNNINLNDILVKSVTIEQKSPMNISSSHGDSAEIGNNSTYPQEPVSKTENRTSNILDLRKNLPITFITIAGIGS</sequence>
<evidence type="ECO:0000313" key="2">
    <source>
        <dbReference type="EMBL" id="GAB69729.1"/>
    </source>
</evidence>
<gene>
    <name evidence="2" type="ORF">PCYB_004780</name>
</gene>
<dbReference type="KEGG" id="pcy:PCYB_004780"/>
<dbReference type="OrthoDB" id="384103at2759"/>
<dbReference type="AlphaFoldDB" id="K6V0A8"/>
<feature type="non-terminal residue" evidence="2">
    <location>
        <position position="290"/>
    </location>
</feature>
<dbReference type="EMBL" id="DF157685">
    <property type="protein sequence ID" value="GAB69729.1"/>
    <property type="molecule type" value="Genomic_DNA"/>
</dbReference>
<feature type="region of interest" description="Disordered" evidence="1">
    <location>
        <begin position="237"/>
        <end position="264"/>
    </location>
</feature>
<evidence type="ECO:0000256" key="1">
    <source>
        <dbReference type="SAM" id="MobiDB-lite"/>
    </source>
</evidence>
<accession>K6V0A8</accession>